<evidence type="ECO:0000256" key="4">
    <source>
        <dbReference type="ARBA" id="ARBA00022475"/>
    </source>
</evidence>
<dbReference type="Proteomes" id="UP000254835">
    <property type="component" value="Unassembled WGS sequence"/>
</dbReference>
<dbReference type="InterPro" id="IPR051045">
    <property type="entry name" value="TonB-dependent_transducer"/>
</dbReference>
<feature type="domain" description="TonB C-terminal" evidence="12">
    <location>
        <begin position="179"/>
        <end position="275"/>
    </location>
</feature>
<feature type="region of interest" description="Disordered" evidence="10">
    <location>
        <begin position="120"/>
        <end position="170"/>
    </location>
</feature>
<keyword evidence="7" id="KW-0653">Protein transport</keyword>
<dbReference type="PROSITE" id="PS52015">
    <property type="entry name" value="TONB_CTD"/>
    <property type="match status" value="1"/>
</dbReference>
<evidence type="ECO:0000256" key="3">
    <source>
        <dbReference type="ARBA" id="ARBA00022448"/>
    </source>
</evidence>
<dbReference type="GO" id="GO:0098797">
    <property type="term" value="C:plasma membrane protein complex"/>
    <property type="evidence" value="ECO:0007669"/>
    <property type="project" value="TreeGrafter"/>
</dbReference>
<dbReference type="Gene3D" id="3.30.1150.10">
    <property type="match status" value="1"/>
</dbReference>
<evidence type="ECO:0000256" key="9">
    <source>
        <dbReference type="ARBA" id="ARBA00023136"/>
    </source>
</evidence>
<keyword evidence="5" id="KW-0997">Cell inner membrane</keyword>
<evidence type="ECO:0000256" key="5">
    <source>
        <dbReference type="ARBA" id="ARBA00022519"/>
    </source>
</evidence>
<dbReference type="EMBL" id="UHJA01000001">
    <property type="protein sequence ID" value="SUP77853.1"/>
    <property type="molecule type" value="Genomic_DNA"/>
</dbReference>
<sequence length="275" mass="30205">MKIQQNNGAVMLWWGSALLTSGFHIYLIWLLSNTFVPINNTDGSPVAIMVELSAEPEFTPILEQIPAIGILQTFNESMAEQFETQPEEVNDLITLPELPNASLIVEKKVVAAKKEPAKVKPLQSKVREPRQPVIEPMPNSHSQPAPPAAATSALLSGDSHQVAAAANSNSSHIQNIRMNWRGRLQGHLTNFKRYPFDARKKRQEGTATIRFVVNQDGYVLSAKLINSSGIGVLDTEALAAIKRAQPLPKPPAELIPHGQITLTLPVGFNIKNKRH</sequence>
<dbReference type="GO" id="GO:0055085">
    <property type="term" value="P:transmembrane transport"/>
    <property type="evidence" value="ECO:0007669"/>
    <property type="project" value="InterPro"/>
</dbReference>
<evidence type="ECO:0000256" key="10">
    <source>
        <dbReference type="SAM" id="MobiDB-lite"/>
    </source>
</evidence>
<evidence type="ECO:0000256" key="11">
    <source>
        <dbReference type="SAM" id="Phobius"/>
    </source>
</evidence>
<dbReference type="InterPro" id="IPR006260">
    <property type="entry name" value="TonB/TolA_C"/>
</dbReference>
<dbReference type="SUPFAM" id="SSF74653">
    <property type="entry name" value="TolA/TonB C-terminal domain"/>
    <property type="match status" value="1"/>
</dbReference>
<evidence type="ECO:0000256" key="7">
    <source>
        <dbReference type="ARBA" id="ARBA00022927"/>
    </source>
</evidence>
<gene>
    <name evidence="13" type="ORF">NCTC11470_02934</name>
</gene>
<keyword evidence="6 11" id="KW-0812">Transmembrane</keyword>
<comment type="subcellular location">
    <subcellularLocation>
        <location evidence="1">Cell inner membrane</location>
        <topology evidence="1">Single-pass membrane protein</topology>
        <orientation evidence="1">Periplasmic side</orientation>
    </subcellularLocation>
</comment>
<keyword evidence="8 11" id="KW-1133">Transmembrane helix</keyword>
<keyword evidence="4" id="KW-1003">Cell membrane</keyword>
<organism evidence="13 14">
    <name type="scientific">Yersinia frederiksenii</name>
    <dbReference type="NCBI Taxonomy" id="29484"/>
    <lineage>
        <taxon>Bacteria</taxon>
        <taxon>Pseudomonadati</taxon>
        <taxon>Pseudomonadota</taxon>
        <taxon>Gammaproteobacteria</taxon>
        <taxon>Enterobacterales</taxon>
        <taxon>Yersiniaceae</taxon>
        <taxon>Yersinia</taxon>
    </lineage>
</organism>
<keyword evidence="9 11" id="KW-0472">Membrane</keyword>
<dbReference type="InterPro" id="IPR037682">
    <property type="entry name" value="TonB_C"/>
</dbReference>
<dbReference type="PANTHER" id="PTHR33446">
    <property type="entry name" value="PROTEIN TONB-RELATED"/>
    <property type="match status" value="1"/>
</dbReference>
<proteinExistence type="inferred from homology"/>
<evidence type="ECO:0000256" key="1">
    <source>
        <dbReference type="ARBA" id="ARBA00004383"/>
    </source>
</evidence>
<reference evidence="13 14" key="1">
    <citation type="submission" date="2018-06" db="EMBL/GenBank/DDBJ databases">
        <authorList>
            <consortium name="Pathogen Informatics"/>
            <person name="Doyle S."/>
        </authorList>
    </citation>
    <scope>NUCLEOTIDE SEQUENCE [LARGE SCALE GENOMIC DNA]</scope>
    <source>
        <strain evidence="13 14">NCTC11470</strain>
    </source>
</reference>
<evidence type="ECO:0000256" key="8">
    <source>
        <dbReference type="ARBA" id="ARBA00022989"/>
    </source>
</evidence>
<dbReference type="GO" id="GO:0031992">
    <property type="term" value="F:energy transducer activity"/>
    <property type="evidence" value="ECO:0007669"/>
    <property type="project" value="TreeGrafter"/>
</dbReference>
<dbReference type="NCBIfam" id="TIGR01352">
    <property type="entry name" value="tonB_Cterm"/>
    <property type="match status" value="1"/>
</dbReference>
<dbReference type="RefSeq" id="WP_004710574.1">
    <property type="nucleotide sequence ID" value="NZ_CP023964.1"/>
</dbReference>
<dbReference type="AlphaFoldDB" id="A0A380PWK3"/>
<evidence type="ECO:0000256" key="2">
    <source>
        <dbReference type="ARBA" id="ARBA00006555"/>
    </source>
</evidence>
<dbReference type="PANTHER" id="PTHR33446:SF2">
    <property type="entry name" value="PROTEIN TONB"/>
    <property type="match status" value="1"/>
</dbReference>
<evidence type="ECO:0000313" key="14">
    <source>
        <dbReference type="Proteomes" id="UP000254835"/>
    </source>
</evidence>
<dbReference type="GO" id="GO:0015031">
    <property type="term" value="P:protein transport"/>
    <property type="evidence" value="ECO:0007669"/>
    <property type="project" value="UniProtKB-KW"/>
</dbReference>
<comment type="similarity">
    <text evidence="2">Belongs to the TonB family.</text>
</comment>
<evidence type="ECO:0000256" key="6">
    <source>
        <dbReference type="ARBA" id="ARBA00022692"/>
    </source>
</evidence>
<evidence type="ECO:0000313" key="13">
    <source>
        <dbReference type="EMBL" id="SUP77853.1"/>
    </source>
</evidence>
<accession>A0A380PWK3</accession>
<dbReference type="GeneID" id="57905029"/>
<keyword evidence="3" id="KW-0813">Transport</keyword>
<protein>
    <submittedName>
        <fullName evidence="13">Putative TonB protein</fullName>
    </submittedName>
</protein>
<feature type="transmembrane region" description="Helical" evidence="11">
    <location>
        <begin position="12"/>
        <end position="31"/>
    </location>
</feature>
<dbReference type="OrthoDB" id="8703302at2"/>
<name>A0A380PWK3_YERFR</name>
<evidence type="ECO:0000259" key="12">
    <source>
        <dbReference type="PROSITE" id="PS52015"/>
    </source>
</evidence>
<dbReference type="Pfam" id="PF03544">
    <property type="entry name" value="TonB_C"/>
    <property type="match status" value="1"/>
</dbReference>